<evidence type="ECO:0000313" key="4">
    <source>
        <dbReference type="EMBL" id="KKN25677.1"/>
    </source>
</evidence>
<dbReference type="AlphaFoldDB" id="A0A0F9PM53"/>
<sequence length="238" mass="26525">MKLAVNVDHFATIREARHSHEPEPILAALLAEQAGADGIVCHLRGDRRHIKERDLKVLREVVKTKLNLEMAATEEMKKIAFSIKPDIVSLVPEREEELTTEGGLDVLSNEKHLTPFIWDIKKAGIKVSIFVDPDLKQIEVCHKVDVTLIELNTGKYADLKPGKERQEALAEIKKAAERSHELGLEIHAGHGLDYKNVLPVAAIPEIKELSIGFSIVARSAMVGIEKAVKEMIALIEKY</sequence>
<dbReference type="Pfam" id="PF03740">
    <property type="entry name" value="PdxJ"/>
    <property type="match status" value="1"/>
</dbReference>
<dbReference type="Gene3D" id="3.20.20.70">
    <property type="entry name" value="Aldolase class I"/>
    <property type="match status" value="1"/>
</dbReference>
<name>A0A0F9PM53_9ZZZZ</name>
<evidence type="ECO:0000256" key="1">
    <source>
        <dbReference type="ARBA" id="ARBA00022490"/>
    </source>
</evidence>
<dbReference type="InterPro" id="IPR004569">
    <property type="entry name" value="PyrdxlP_synth_PdxJ"/>
</dbReference>
<dbReference type="PANTHER" id="PTHR30456:SF0">
    <property type="entry name" value="PYRIDOXINE 5'-PHOSPHATE SYNTHASE"/>
    <property type="match status" value="1"/>
</dbReference>
<dbReference type="GO" id="GO:0008615">
    <property type="term" value="P:pyridoxine biosynthetic process"/>
    <property type="evidence" value="ECO:0007669"/>
    <property type="project" value="UniProtKB-KW"/>
</dbReference>
<dbReference type="NCBIfam" id="NF003625">
    <property type="entry name" value="PRK05265.1-3"/>
    <property type="match status" value="1"/>
</dbReference>
<accession>A0A0F9PM53</accession>
<organism evidence="4">
    <name type="scientific">marine sediment metagenome</name>
    <dbReference type="NCBI Taxonomy" id="412755"/>
    <lineage>
        <taxon>unclassified sequences</taxon>
        <taxon>metagenomes</taxon>
        <taxon>ecological metagenomes</taxon>
    </lineage>
</organism>
<keyword evidence="3" id="KW-0664">Pyridoxine biosynthesis</keyword>
<reference evidence="4" key="1">
    <citation type="journal article" date="2015" name="Nature">
        <title>Complex archaea that bridge the gap between prokaryotes and eukaryotes.</title>
        <authorList>
            <person name="Spang A."/>
            <person name="Saw J.H."/>
            <person name="Jorgensen S.L."/>
            <person name="Zaremba-Niedzwiedzka K."/>
            <person name="Martijn J."/>
            <person name="Lind A.E."/>
            <person name="van Eijk R."/>
            <person name="Schleper C."/>
            <person name="Guy L."/>
            <person name="Ettema T.J."/>
        </authorList>
    </citation>
    <scope>NUCLEOTIDE SEQUENCE</scope>
</reference>
<dbReference type="GO" id="GO:0005829">
    <property type="term" value="C:cytosol"/>
    <property type="evidence" value="ECO:0007669"/>
    <property type="project" value="TreeGrafter"/>
</dbReference>
<dbReference type="EMBL" id="LAZR01002783">
    <property type="protein sequence ID" value="KKN25677.1"/>
    <property type="molecule type" value="Genomic_DNA"/>
</dbReference>
<gene>
    <name evidence="4" type="ORF">LCGC14_0882380</name>
</gene>
<dbReference type="InterPro" id="IPR036130">
    <property type="entry name" value="Pyridoxine-5'_phos_synth"/>
</dbReference>
<dbReference type="NCBIfam" id="NF003627">
    <property type="entry name" value="PRK05265.1-5"/>
    <property type="match status" value="1"/>
</dbReference>
<dbReference type="PANTHER" id="PTHR30456">
    <property type="entry name" value="PYRIDOXINE 5'-PHOSPHATE SYNTHASE"/>
    <property type="match status" value="1"/>
</dbReference>
<keyword evidence="2" id="KW-0808">Transferase</keyword>
<comment type="caution">
    <text evidence="4">The sequence shown here is derived from an EMBL/GenBank/DDBJ whole genome shotgun (WGS) entry which is preliminary data.</text>
</comment>
<dbReference type="HAMAP" id="MF_00279">
    <property type="entry name" value="PdxJ"/>
    <property type="match status" value="1"/>
</dbReference>
<proteinExistence type="inferred from homology"/>
<protein>
    <recommendedName>
        <fullName evidence="5">Pyridoxine 5'-phosphate synthase</fullName>
    </recommendedName>
</protein>
<evidence type="ECO:0000256" key="2">
    <source>
        <dbReference type="ARBA" id="ARBA00022679"/>
    </source>
</evidence>
<evidence type="ECO:0000256" key="3">
    <source>
        <dbReference type="ARBA" id="ARBA00023096"/>
    </source>
</evidence>
<dbReference type="NCBIfam" id="TIGR00559">
    <property type="entry name" value="pdxJ"/>
    <property type="match status" value="1"/>
</dbReference>
<dbReference type="InterPro" id="IPR013785">
    <property type="entry name" value="Aldolase_TIM"/>
</dbReference>
<dbReference type="GO" id="GO:0033856">
    <property type="term" value="F:pyridoxine 5'-phosphate synthase activity"/>
    <property type="evidence" value="ECO:0007669"/>
    <property type="project" value="InterPro"/>
</dbReference>
<keyword evidence="1" id="KW-0963">Cytoplasm</keyword>
<dbReference type="CDD" id="cd00003">
    <property type="entry name" value="PNPsynthase"/>
    <property type="match status" value="1"/>
</dbReference>
<evidence type="ECO:0008006" key="5">
    <source>
        <dbReference type="Google" id="ProtNLM"/>
    </source>
</evidence>
<dbReference type="SUPFAM" id="SSF63892">
    <property type="entry name" value="Pyridoxine 5'-phosphate synthase"/>
    <property type="match status" value="1"/>
</dbReference>